<dbReference type="EMBL" id="JACYCD010000023">
    <property type="protein sequence ID" value="KAF8713421.1"/>
    <property type="molecule type" value="Genomic_DNA"/>
</dbReference>
<dbReference type="Pfam" id="PF20151">
    <property type="entry name" value="DUF6533"/>
    <property type="match status" value="1"/>
</dbReference>
<dbReference type="GO" id="GO:0016405">
    <property type="term" value="F:CoA-ligase activity"/>
    <property type="evidence" value="ECO:0007669"/>
    <property type="project" value="TreeGrafter"/>
</dbReference>
<feature type="domain" description="DUF6533" evidence="6">
    <location>
        <begin position="22"/>
        <end position="65"/>
    </location>
</feature>
<evidence type="ECO:0000259" key="6">
    <source>
        <dbReference type="Pfam" id="PF20151"/>
    </source>
</evidence>
<dbReference type="PANTHER" id="PTHR24096">
    <property type="entry name" value="LONG-CHAIN-FATTY-ACID--COA LIGASE"/>
    <property type="match status" value="1"/>
</dbReference>
<feature type="transmembrane region" description="Helical" evidence="3">
    <location>
        <begin position="130"/>
        <end position="150"/>
    </location>
</feature>
<feature type="non-terminal residue" evidence="7">
    <location>
        <position position="1"/>
    </location>
</feature>
<sequence>MASSPGLEYVTLAHHFRLAAKYFMLASFVFMIYDHMITFAEEVDRVWQQEWTGATWLFFLNRYLTELQFIVNLHFMIHIGLARCEDFIPFPGASTLISIAIAEKPTVGPLTQSFPAQTDEITALYQRNPWILALLGVFWVGQVIVMGTVMRHPTRLRLPEGFVGCIQGGEGSYVGAFWLAPLATDSLVFLLTVFKSLGYIYKTKCRVPLIHVILRDGILYFAIILFANLLNCFLYYLAPPSIKVIGASFSQIITGEPSICPPIGPRQHDAFFAVVMISRLQLNLRSESIFFTPRMPTSQLPPLSSSPIREKEKQVSGTVSTLCYYFGATVEDLGKDLAMYQDVPDDGTEMTKITEGPRCSCTKLKCARHAFGCEPAVELEMGPMRPISSGMTGFAANEVAYLDRVVLVSPTMARIYKSQYPDYVIPRRSVVSSLFPTESPYDDSLPAFVEAATGLTLSRGDVKDFPNSIAWPFTLFGCAAAGLRITLANSSYTPPELAHQLKDSGASHVFVHPALLGTLFKAFEILKVPANDAQKRVVIMSYGTLPIQGTEKFTQLDSLLRAGKLAAEERFDGELSNETVYLCYSSGTTGLSKGVETTHHNMNTVLTICRPAFPGMIPGKDAMLGILPFYHIYGCVKLVHYPFTVGVPVVISPPFNPDEFCSYIQKYKISGALIVPPVLVVLASHPAVDKYDISSLRFFFSGAAPLGAELQARVQQRLRSRGADILITQGYGLTETSPTCTLLPLQWAEQKVGSAGELLPNLEARLVTEDGTDAKEGEPGEFWLRGPSVMKGYFNNPTATANAITPDGWFKTGDIAVRDKEGFFTIVDRLKELIKYKGFQVPPADLENVLLTHPDIVDVGVIGVHSEEQATELPRAYVVHRAGYNSFKSQAERDVFGKQVEAWIQTRVAKHKFLRGGVSVIEAIPKSAAGKILRRQLRDLAKKELDVVRPKAKL</sequence>
<dbReference type="OrthoDB" id="1898221at2759"/>
<evidence type="ECO:0000259" key="5">
    <source>
        <dbReference type="Pfam" id="PF13193"/>
    </source>
</evidence>
<feature type="transmembrane region" description="Helical" evidence="3">
    <location>
        <begin position="12"/>
        <end position="33"/>
    </location>
</feature>
<reference evidence="7" key="1">
    <citation type="submission" date="2020-09" db="EMBL/GenBank/DDBJ databases">
        <title>Comparative genome analyses of four rice-infecting Rhizoctonia solani isolates reveal extensive enrichment of homogalacturonan modification genes.</title>
        <authorList>
            <person name="Lee D.-Y."/>
            <person name="Jeon J."/>
            <person name="Kim K.-T."/>
            <person name="Cheong K."/>
            <person name="Song H."/>
            <person name="Choi G."/>
            <person name="Ko J."/>
            <person name="Opiyo S.O."/>
            <person name="Zuo S."/>
            <person name="Madhav S."/>
            <person name="Lee Y.-H."/>
            <person name="Wang G.-L."/>
        </authorList>
    </citation>
    <scope>NUCLEOTIDE SEQUENCE</scope>
    <source>
        <strain evidence="7">AG1-IA WGL</strain>
    </source>
</reference>
<dbReference type="CDD" id="cd05911">
    <property type="entry name" value="Firefly_Luc_like"/>
    <property type="match status" value="1"/>
</dbReference>
<dbReference type="Pfam" id="PF13193">
    <property type="entry name" value="AMP-binding_C"/>
    <property type="match status" value="1"/>
</dbReference>
<comment type="similarity">
    <text evidence="1">Belongs to the ATP-dependent AMP-binding enzyme family.</text>
</comment>
<name>A0A8H7I069_9AGAM</name>
<proteinExistence type="inferred from homology"/>
<organism evidence="7 8">
    <name type="scientific">Rhizoctonia solani</name>
    <dbReference type="NCBI Taxonomy" id="456999"/>
    <lineage>
        <taxon>Eukaryota</taxon>
        <taxon>Fungi</taxon>
        <taxon>Dikarya</taxon>
        <taxon>Basidiomycota</taxon>
        <taxon>Agaricomycotina</taxon>
        <taxon>Agaricomycetes</taxon>
        <taxon>Cantharellales</taxon>
        <taxon>Ceratobasidiaceae</taxon>
        <taxon>Rhizoctonia</taxon>
    </lineage>
</organism>
<dbReference type="InterPro" id="IPR000873">
    <property type="entry name" value="AMP-dep_synth/lig_dom"/>
</dbReference>
<evidence type="ECO:0000256" key="1">
    <source>
        <dbReference type="ARBA" id="ARBA00006432"/>
    </source>
</evidence>
<dbReference type="InterPro" id="IPR045340">
    <property type="entry name" value="DUF6533"/>
</dbReference>
<keyword evidence="3" id="KW-0812">Transmembrane</keyword>
<dbReference type="PANTHER" id="PTHR24096:SF149">
    <property type="entry name" value="AMP-BINDING DOMAIN-CONTAINING PROTEIN-RELATED"/>
    <property type="match status" value="1"/>
</dbReference>
<evidence type="ECO:0000313" key="8">
    <source>
        <dbReference type="Proteomes" id="UP000602905"/>
    </source>
</evidence>
<dbReference type="Gene3D" id="3.30.300.30">
    <property type="match status" value="1"/>
</dbReference>
<evidence type="ECO:0000313" key="7">
    <source>
        <dbReference type="EMBL" id="KAF8713421.1"/>
    </source>
</evidence>
<dbReference type="Proteomes" id="UP000602905">
    <property type="component" value="Unassembled WGS sequence"/>
</dbReference>
<dbReference type="InterPro" id="IPR020845">
    <property type="entry name" value="AMP-binding_CS"/>
</dbReference>
<dbReference type="Gene3D" id="2.30.38.10">
    <property type="entry name" value="Luciferase, Domain 3"/>
    <property type="match status" value="1"/>
</dbReference>
<protein>
    <submittedName>
        <fullName evidence="7">AMP-binding enzyme C-terminal domain</fullName>
    </submittedName>
</protein>
<evidence type="ECO:0000259" key="4">
    <source>
        <dbReference type="Pfam" id="PF00501"/>
    </source>
</evidence>
<gene>
    <name evidence="7" type="ORF">RHS03_00725</name>
</gene>
<evidence type="ECO:0000256" key="3">
    <source>
        <dbReference type="SAM" id="Phobius"/>
    </source>
</evidence>
<feature type="transmembrane region" description="Helical" evidence="3">
    <location>
        <begin position="176"/>
        <end position="197"/>
    </location>
</feature>
<dbReference type="Gene3D" id="3.40.50.980">
    <property type="match status" value="2"/>
</dbReference>
<evidence type="ECO:0000256" key="2">
    <source>
        <dbReference type="ARBA" id="ARBA00022598"/>
    </source>
</evidence>
<feature type="transmembrane region" description="Helical" evidence="3">
    <location>
        <begin position="218"/>
        <end position="238"/>
    </location>
</feature>
<feature type="domain" description="AMP-dependent synthetase/ligase" evidence="4">
    <location>
        <begin position="466"/>
        <end position="794"/>
    </location>
</feature>
<keyword evidence="2" id="KW-0436">Ligase</keyword>
<dbReference type="InterPro" id="IPR045851">
    <property type="entry name" value="AMP-bd_C_sf"/>
</dbReference>
<dbReference type="Pfam" id="PF00501">
    <property type="entry name" value="AMP-binding"/>
    <property type="match status" value="1"/>
</dbReference>
<keyword evidence="3" id="KW-1133">Transmembrane helix</keyword>
<dbReference type="AlphaFoldDB" id="A0A8H7I069"/>
<comment type="caution">
    <text evidence="7">The sequence shown here is derived from an EMBL/GenBank/DDBJ whole genome shotgun (WGS) entry which is preliminary data.</text>
</comment>
<dbReference type="InterPro" id="IPR025110">
    <property type="entry name" value="AMP-bd_C"/>
</dbReference>
<dbReference type="PROSITE" id="PS00455">
    <property type="entry name" value="AMP_BINDING"/>
    <property type="match status" value="1"/>
</dbReference>
<feature type="domain" description="AMP-binding enzyme C-terminal" evidence="5">
    <location>
        <begin position="846"/>
        <end position="931"/>
    </location>
</feature>
<keyword evidence="3" id="KW-0472">Membrane</keyword>
<accession>A0A8H7I069</accession>
<dbReference type="SUPFAM" id="SSF56801">
    <property type="entry name" value="Acetyl-CoA synthetase-like"/>
    <property type="match status" value="1"/>
</dbReference>